<proteinExistence type="predicted"/>
<dbReference type="Proteomes" id="UP000533905">
    <property type="component" value="Unassembled WGS sequence"/>
</dbReference>
<evidence type="ECO:0000313" key="3">
    <source>
        <dbReference type="Proteomes" id="UP000533905"/>
    </source>
</evidence>
<dbReference type="EMBL" id="JABAIV010000008">
    <property type="protein sequence ID" value="NNG25103.1"/>
    <property type="molecule type" value="Genomic_DNA"/>
</dbReference>
<organism evidence="2 3">
    <name type="scientific">Telluria aromaticivorans</name>
    <dbReference type="NCBI Taxonomy" id="2725995"/>
    <lineage>
        <taxon>Bacteria</taxon>
        <taxon>Pseudomonadati</taxon>
        <taxon>Pseudomonadota</taxon>
        <taxon>Betaproteobacteria</taxon>
        <taxon>Burkholderiales</taxon>
        <taxon>Oxalobacteraceae</taxon>
        <taxon>Telluria group</taxon>
        <taxon>Telluria</taxon>
    </lineage>
</organism>
<name>A0A7Y2K2F7_9BURK</name>
<dbReference type="PROSITE" id="PS51257">
    <property type="entry name" value="PROKAR_LIPOPROTEIN"/>
    <property type="match status" value="1"/>
</dbReference>
<sequence length="196" mass="19644">MKSSYLRAGAALACALALSACGGSDGDLGLGGSFSGVTKPGLVLQNNGGSDLTVAPTATGSGTFFFSQLLETDSDYNVTVKGKPSNTEKCEAFRNTGKVAFTITTVAIVCTIKTHALTGTVSGLTGNNLVLVNGADRVPVAAGATTFAMARVNEDAPYGVAILTQPDNQTCTVANGSGVTGANDIANVAVTCVNRT</sequence>
<evidence type="ECO:0000256" key="1">
    <source>
        <dbReference type="SAM" id="SignalP"/>
    </source>
</evidence>
<protein>
    <recommendedName>
        <fullName evidence="4">Lipoprotein</fullName>
    </recommendedName>
</protein>
<keyword evidence="1" id="KW-0732">Signal</keyword>
<feature type="signal peptide" evidence="1">
    <location>
        <begin position="1"/>
        <end position="22"/>
    </location>
</feature>
<dbReference type="AlphaFoldDB" id="A0A7Y2K2F7"/>
<dbReference type="RefSeq" id="WP_171087444.1">
    <property type="nucleotide sequence ID" value="NZ_JABAIV010000008.1"/>
</dbReference>
<accession>A0A7Y2K2F7</accession>
<evidence type="ECO:0008006" key="4">
    <source>
        <dbReference type="Google" id="ProtNLM"/>
    </source>
</evidence>
<comment type="caution">
    <text evidence="2">The sequence shown here is derived from an EMBL/GenBank/DDBJ whole genome shotgun (WGS) entry which is preliminary data.</text>
</comment>
<reference evidence="2 3" key="1">
    <citation type="submission" date="2020-04" db="EMBL/GenBank/DDBJ databases">
        <title>Massilia sp. nov., a cold adapted bacteria isolated from Arctic soil.</title>
        <authorList>
            <person name="Son J."/>
            <person name="Ka J.-O."/>
        </authorList>
    </citation>
    <scope>NUCLEOTIDE SEQUENCE [LARGE SCALE GENOMIC DNA]</scope>
    <source>
        <strain evidence="2 3">ML15P13</strain>
    </source>
</reference>
<gene>
    <name evidence="2" type="ORF">HGB41_19135</name>
</gene>
<feature type="chain" id="PRO_5030971339" description="Lipoprotein" evidence="1">
    <location>
        <begin position="23"/>
        <end position="196"/>
    </location>
</feature>
<evidence type="ECO:0000313" key="2">
    <source>
        <dbReference type="EMBL" id="NNG25103.1"/>
    </source>
</evidence>
<keyword evidence="3" id="KW-1185">Reference proteome</keyword>